<dbReference type="Gene3D" id="3.60.15.10">
    <property type="entry name" value="Ribonuclease Z/Hydroxyacylglutathione hydrolase-like"/>
    <property type="match status" value="1"/>
</dbReference>
<dbReference type="RefSeq" id="WP_118172512.1">
    <property type="nucleotide sequence ID" value="NZ_JABDSI010000013.1"/>
</dbReference>
<organism evidence="1 2">
    <name type="scientific">Phocaeicola vulgatus</name>
    <name type="common">Bacteroides vulgatus</name>
    <dbReference type="NCBI Taxonomy" id="821"/>
    <lineage>
        <taxon>Bacteria</taxon>
        <taxon>Pseudomonadati</taxon>
        <taxon>Bacteroidota</taxon>
        <taxon>Bacteroidia</taxon>
        <taxon>Bacteroidales</taxon>
        <taxon>Bacteroidaceae</taxon>
        <taxon>Phocaeicola</taxon>
    </lineage>
</organism>
<comment type="caution">
    <text evidence="1">The sequence shown here is derived from an EMBL/GenBank/DDBJ whole genome shotgun (WGS) entry which is preliminary data.</text>
</comment>
<gene>
    <name evidence="1" type="ORF">HKQ55_00095</name>
</gene>
<dbReference type="InterPro" id="IPR052159">
    <property type="entry name" value="Competence_DNA_uptake"/>
</dbReference>
<dbReference type="PANTHER" id="PTHR30619">
    <property type="entry name" value="DNA INTERNALIZATION/COMPETENCE PROTEIN COMEC/REC2"/>
    <property type="match status" value="1"/>
</dbReference>
<evidence type="ECO:0000313" key="1">
    <source>
        <dbReference type="EMBL" id="NMW38640.1"/>
    </source>
</evidence>
<evidence type="ECO:0008006" key="3">
    <source>
        <dbReference type="Google" id="ProtNLM"/>
    </source>
</evidence>
<dbReference type="EMBL" id="JABDSI010000013">
    <property type="protein sequence ID" value="NMW38640.1"/>
    <property type="molecule type" value="Genomic_DNA"/>
</dbReference>
<dbReference type="PANTHER" id="PTHR30619:SF1">
    <property type="entry name" value="RECOMBINATION PROTEIN 2"/>
    <property type="match status" value="1"/>
</dbReference>
<sequence>MNENKNVLKYEYEVLKVGDADAILIRHYINGEPFIVLIDAGNAGDAAIIKKHLEDYYNSYYIDLAICTHPDSDHKDGFFNLLQDDDITIETFWLTDPAQYLDVNDIQRYRNKENATKAVRKIWQKSTDANLNLIDLALNKCSKVESVTDGVKHPILPISIVGPSDEYYAEVVKAMVADYGVKTYEDSSKEAYDNAFKIDEKDIKSIIDNDEDLSPYNASSLIILYEPGDGKRLLFAGDANTTSLQMMLNKYKRLRNVDLLKVPHHGSRRNLNTSIIEALSPKKCYISAAGNKKHPSGRLVYWLAKYGDVYSTHTCNSYIHCQSGAMPNRIGCVTLIPLKEKIIS</sequence>
<evidence type="ECO:0000313" key="2">
    <source>
        <dbReference type="Proteomes" id="UP000583639"/>
    </source>
</evidence>
<dbReference type="InterPro" id="IPR036866">
    <property type="entry name" value="RibonucZ/Hydroxyglut_hydro"/>
</dbReference>
<dbReference type="SUPFAM" id="SSF56281">
    <property type="entry name" value="Metallo-hydrolase/oxidoreductase"/>
    <property type="match status" value="1"/>
</dbReference>
<protein>
    <recommendedName>
        <fullName evidence="3">MBL fold metallo-hydrolase</fullName>
    </recommendedName>
</protein>
<reference evidence="1 2" key="1">
    <citation type="submission" date="2020-04" db="EMBL/GenBank/DDBJ databases">
        <title>A novel gut-associated lysogenic phage, Bacteroides phage BV01, alters the host transcriptome and bile acid metabolism in Bacteroides vulgatus.</title>
        <authorList>
            <person name="Campbell D.E."/>
            <person name="Ly L."/>
            <person name="Ridlon J.M."/>
            <person name="Hsiao A."/>
            <person name="Degnan P.H."/>
        </authorList>
    </citation>
    <scope>NUCLEOTIDE SEQUENCE [LARGE SCALE GENOMIC DNA]</scope>
    <source>
        <strain evidence="1 2">VPI-BV8526</strain>
    </source>
</reference>
<dbReference type="Proteomes" id="UP000583639">
    <property type="component" value="Unassembled WGS sequence"/>
</dbReference>
<accession>A0A848QUB7</accession>
<dbReference type="AlphaFoldDB" id="A0A848QUB7"/>
<name>A0A848QUB7_PHOVU</name>
<proteinExistence type="predicted"/>